<dbReference type="InterPro" id="IPR001509">
    <property type="entry name" value="Epimerase_deHydtase"/>
</dbReference>
<dbReference type="Proteomes" id="UP000183894">
    <property type="component" value="Unassembled WGS sequence"/>
</dbReference>
<dbReference type="AlphaFoldDB" id="A0A1H7LEI7"/>
<reference evidence="5 6" key="1">
    <citation type="submission" date="2016-10" db="EMBL/GenBank/DDBJ databases">
        <authorList>
            <person name="de Groot N.N."/>
        </authorList>
    </citation>
    <scope>NUCLEOTIDE SEQUENCE [LARGE SCALE GENOMIC DNA]</scope>
    <source>
        <strain evidence="5 6">CDM_5</strain>
    </source>
</reference>
<evidence type="ECO:0000256" key="2">
    <source>
        <dbReference type="ARBA" id="ARBA00023002"/>
    </source>
</evidence>
<proteinExistence type="inferred from homology"/>
<keyword evidence="3" id="KW-0520">NAD</keyword>
<protein>
    <submittedName>
        <fullName evidence="5">Nucleoside-diphosphate-sugar epimerase</fullName>
    </submittedName>
</protein>
<gene>
    <name evidence="5" type="ORF">SAMN04488691_102306</name>
</gene>
<organism evidence="5 6">
    <name type="scientific">Haloferax larsenii</name>
    <dbReference type="NCBI Taxonomy" id="302484"/>
    <lineage>
        <taxon>Archaea</taxon>
        <taxon>Methanobacteriati</taxon>
        <taxon>Methanobacteriota</taxon>
        <taxon>Stenosarchaea group</taxon>
        <taxon>Halobacteria</taxon>
        <taxon>Halobacteriales</taxon>
        <taxon>Haloferacaceae</taxon>
        <taxon>Haloferax</taxon>
    </lineage>
</organism>
<dbReference type="EMBL" id="FOAD01000002">
    <property type="protein sequence ID" value="SEK97381.1"/>
    <property type="molecule type" value="Genomic_DNA"/>
</dbReference>
<evidence type="ECO:0000256" key="3">
    <source>
        <dbReference type="ARBA" id="ARBA00023027"/>
    </source>
</evidence>
<dbReference type="PANTHER" id="PTHR43103">
    <property type="entry name" value="NUCLEOSIDE-DIPHOSPHATE-SUGAR EPIMERASE"/>
    <property type="match status" value="1"/>
</dbReference>
<dbReference type="SUPFAM" id="SSF51735">
    <property type="entry name" value="NAD(P)-binding Rossmann-fold domains"/>
    <property type="match status" value="1"/>
</dbReference>
<dbReference type="GO" id="GO:0016491">
    <property type="term" value="F:oxidoreductase activity"/>
    <property type="evidence" value="ECO:0007669"/>
    <property type="project" value="UniProtKB-KW"/>
</dbReference>
<dbReference type="Gene3D" id="3.40.50.720">
    <property type="entry name" value="NAD(P)-binding Rossmann-like Domain"/>
    <property type="match status" value="1"/>
</dbReference>
<dbReference type="Pfam" id="PF01370">
    <property type="entry name" value="Epimerase"/>
    <property type="match status" value="1"/>
</dbReference>
<accession>A0A1H7LEI7</accession>
<evidence type="ECO:0000313" key="6">
    <source>
        <dbReference type="Proteomes" id="UP000183894"/>
    </source>
</evidence>
<comment type="similarity">
    <text evidence="1">Belongs to the NAD(P)-dependent epimerase/dehydratase family.</text>
</comment>
<evidence type="ECO:0000256" key="1">
    <source>
        <dbReference type="ARBA" id="ARBA00007637"/>
    </source>
</evidence>
<dbReference type="InterPro" id="IPR036291">
    <property type="entry name" value="NAD(P)-bd_dom_sf"/>
</dbReference>
<keyword evidence="2" id="KW-0560">Oxidoreductase</keyword>
<dbReference type="PANTHER" id="PTHR43103:SF5">
    <property type="entry name" value="4-EPIMERASE, PUTATIVE (AFU_ORTHOLOGUE AFUA_7G00360)-RELATED"/>
    <property type="match status" value="1"/>
</dbReference>
<name>A0A1H7LEI7_HALLR</name>
<evidence type="ECO:0000313" key="5">
    <source>
        <dbReference type="EMBL" id="SEK97381.1"/>
    </source>
</evidence>
<evidence type="ECO:0000259" key="4">
    <source>
        <dbReference type="Pfam" id="PF01370"/>
    </source>
</evidence>
<dbReference type="RefSeq" id="WP_074792913.1">
    <property type="nucleotide sequence ID" value="NZ_FOAD01000002.1"/>
</dbReference>
<feature type="domain" description="NAD-dependent epimerase/dehydratase" evidence="4">
    <location>
        <begin position="4"/>
        <end position="223"/>
    </location>
</feature>
<sequence>METVIVTGALGRSGRWITDRLAEDYEVVAIDLDHPGFEVDARENLDFRAADLTNMGEVVDLVAEFDPDAVVHWAAIPSPTRHAGSRVFETNVESTYNVLVAAAHADARIVWASSESAYGFAFAEETPLPDFLPITEDHPLRPEDPYGTAKVAGEEVSKMVARKYGASTCAIRPSWIQYPGEYNCRDIAKSDDLAGGAGNCWSYVDVRDVAGLVAATLEHPVDGHEAVHAAAAETYLGRPTADAVEEFWGELPDDCTLDGEESALSTEKAAALFDWEPEYSWREAADAEVSEPTLWN</sequence>
<dbReference type="OrthoDB" id="199183at2157"/>